<dbReference type="RefSeq" id="WP_184397773.1">
    <property type="nucleotide sequence ID" value="NZ_BAAAJD010000056.1"/>
</dbReference>
<proteinExistence type="predicted"/>
<dbReference type="AlphaFoldDB" id="A0A7W8QI54"/>
<evidence type="ECO:0008006" key="3">
    <source>
        <dbReference type="Google" id="ProtNLM"/>
    </source>
</evidence>
<comment type="caution">
    <text evidence="1">The sequence shown here is derived from an EMBL/GenBank/DDBJ whole genome shotgun (WGS) entry which is preliminary data.</text>
</comment>
<evidence type="ECO:0000313" key="1">
    <source>
        <dbReference type="EMBL" id="MBB5430394.1"/>
    </source>
</evidence>
<sequence>MGAEEPGTGAGRVRPPDDPSRWSYYGAAHRYDVHGDPAAERACRERTDRLVLGGCEEELRALAGAGDRCAFIALVELLVDADRTADLREMAEAGDDRARTALIELLADRGREGELRAEAERGDGAALYALVGLMTGGGRIGEALELLDGGVHPGLDRPARALRLEVLLGAGREEEVRRLADAGDRTAARALVDRLADRGDIEGLAERARAGDDRALWRWAELLSSSGRVEEAAAVLRPAPTRATRTPSG</sequence>
<keyword evidence="2" id="KW-1185">Reference proteome</keyword>
<reference evidence="1 2" key="1">
    <citation type="submission" date="2020-08" db="EMBL/GenBank/DDBJ databases">
        <title>Sequencing the genomes of 1000 actinobacteria strains.</title>
        <authorList>
            <person name="Klenk H.-P."/>
        </authorList>
    </citation>
    <scope>NUCLEOTIDE SEQUENCE [LARGE SCALE GENOMIC DNA]</scope>
    <source>
        <strain evidence="1 2">DSM 44551</strain>
    </source>
</reference>
<dbReference type="Proteomes" id="UP000572635">
    <property type="component" value="Unassembled WGS sequence"/>
</dbReference>
<evidence type="ECO:0000313" key="2">
    <source>
        <dbReference type="Proteomes" id="UP000572635"/>
    </source>
</evidence>
<name>A0A7W8QI54_9ACTN</name>
<organism evidence="1 2">
    <name type="scientific">Nocardiopsis composta</name>
    <dbReference type="NCBI Taxonomy" id="157465"/>
    <lineage>
        <taxon>Bacteria</taxon>
        <taxon>Bacillati</taxon>
        <taxon>Actinomycetota</taxon>
        <taxon>Actinomycetes</taxon>
        <taxon>Streptosporangiales</taxon>
        <taxon>Nocardiopsidaceae</taxon>
        <taxon>Nocardiopsis</taxon>
    </lineage>
</organism>
<protein>
    <recommendedName>
        <fullName evidence="3">HEAT repeat domain-containing protein</fullName>
    </recommendedName>
</protein>
<gene>
    <name evidence="1" type="ORF">HDA36_000478</name>
</gene>
<accession>A0A7W8QI54</accession>
<dbReference type="EMBL" id="JACHDB010000001">
    <property type="protein sequence ID" value="MBB5430394.1"/>
    <property type="molecule type" value="Genomic_DNA"/>
</dbReference>